<organism evidence="1 2">
    <name type="scientific">candidate division WWE3 bacterium RIFCSPHIGHO2_01_FULL_48_15</name>
    <dbReference type="NCBI Taxonomy" id="1802619"/>
    <lineage>
        <taxon>Bacteria</taxon>
        <taxon>Katanobacteria</taxon>
    </lineage>
</organism>
<dbReference type="EMBL" id="MEVC01000020">
    <property type="protein sequence ID" value="OGC54583.1"/>
    <property type="molecule type" value="Genomic_DNA"/>
</dbReference>
<evidence type="ECO:0000313" key="1">
    <source>
        <dbReference type="EMBL" id="OGC54583.1"/>
    </source>
</evidence>
<comment type="caution">
    <text evidence="1">The sequence shown here is derived from an EMBL/GenBank/DDBJ whole genome shotgun (WGS) entry which is preliminary data.</text>
</comment>
<name>A0A1F4VD37_UNCKA</name>
<gene>
    <name evidence="1" type="ORF">A2797_01710</name>
</gene>
<evidence type="ECO:0000313" key="2">
    <source>
        <dbReference type="Proteomes" id="UP000179005"/>
    </source>
</evidence>
<reference evidence="1 2" key="1">
    <citation type="journal article" date="2016" name="Nat. Commun.">
        <title>Thousands of microbial genomes shed light on interconnected biogeochemical processes in an aquifer system.</title>
        <authorList>
            <person name="Anantharaman K."/>
            <person name="Brown C.T."/>
            <person name="Hug L.A."/>
            <person name="Sharon I."/>
            <person name="Castelle C.J."/>
            <person name="Probst A.J."/>
            <person name="Thomas B.C."/>
            <person name="Singh A."/>
            <person name="Wilkins M.J."/>
            <person name="Karaoz U."/>
            <person name="Brodie E.L."/>
            <person name="Williams K.H."/>
            <person name="Hubbard S.S."/>
            <person name="Banfield J.F."/>
        </authorList>
    </citation>
    <scope>NUCLEOTIDE SEQUENCE [LARGE SCALE GENOMIC DNA]</scope>
</reference>
<sequence>MLVGTVWLACPLWAMKDGCKKLVRVPVDQVWLPDLRDLKRVSLEFPEFSALIEVYQVAGLWREKGRLVCNNHGLMLRGEGIATHSFAAEYWDAARITRRAEELFAKFGNVSSVPVRLMAEMDRCLEYDQLEEAVSSAKAAIATLRSFEKRGA</sequence>
<dbReference type="AlphaFoldDB" id="A0A1F4VD37"/>
<protein>
    <submittedName>
        <fullName evidence="1">Uncharacterized protein</fullName>
    </submittedName>
</protein>
<accession>A0A1F4VD37</accession>
<proteinExistence type="predicted"/>
<dbReference type="Proteomes" id="UP000179005">
    <property type="component" value="Unassembled WGS sequence"/>
</dbReference>